<sequence length="631" mass="70716">MAASPTSVAAMSEMEPPSSPGIRDGKSFVSHVGSDDEDVGNTTVEPREKPARGKAKVPGKDNNQHQIGKIRHLKKEDGEPLWRSDIQYDFLKAIFDNEQAVFTNSYDPSLPKQNFADLYIDTMARSSKTSKVLRDKLLSERDAAKGMAMVCLLVNVGRMNTTLNFFPEMRAQLRTYHAIPSLQAQQDAHAYKQLQDAPRLKSILKGGAEDRTEPNTLMGIKTGPVPRTNPVNLIFVMCHGAGKIAELHFPLDQEFHDLIMKTEFSSASRARAFLWLIWLYLESDFTEEGCDENPFSPGVDYGLGVANQGVPRLVTMTREEEAMENVDTEAEIEFGREKQQTRAKILEMDQVYLNERDTKRKSRASYAEDGPAVLPRIRPSKHDSDMDSMRSTPPPRALGKGRGGRKMMHLMSEADSSPARGEGNRKPRPPTAHQMAVERNRLERVEHILDRGLRKQYHKVRKVRRQDGAIFRAYKRLRAQVDPFADSDGEDASAKAPDEKPSTLFRRTKNLLGLTRLPTEADDYGEELSAYAAAIRRSSRRLIRWKGKHTGVVAPIKKKKVKVDAPATAEAEAEGDDDGDDLAMDDLDGDQTIMAEDELDQTAMMADDEDRDDDDDGDLDRTELMIDSDGE</sequence>
<feature type="region of interest" description="Disordered" evidence="1">
    <location>
        <begin position="563"/>
        <end position="631"/>
    </location>
</feature>
<gene>
    <name evidence="2" type="ORF">VHEMI01123</name>
</gene>
<dbReference type="PANTHER" id="PTHR37287:SF1">
    <property type="entry name" value="INO EIGHTY SUBUNIT 1"/>
    <property type="match status" value="1"/>
</dbReference>
<feature type="region of interest" description="Disordered" evidence="1">
    <location>
        <begin position="356"/>
        <end position="433"/>
    </location>
</feature>
<dbReference type="Proteomes" id="UP000039046">
    <property type="component" value="Unassembled WGS sequence"/>
</dbReference>
<dbReference type="AlphaFoldDB" id="A0A0A1SL04"/>
<evidence type="ECO:0000313" key="2">
    <source>
        <dbReference type="EMBL" id="CEJ80968.1"/>
    </source>
</evidence>
<feature type="region of interest" description="Disordered" evidence="1">
    <location>
        <begin position="1"/>
        <end position="63"/>
    </location>
</feature>
<dbReference type="OrthoDB" id="5413003at2759"/>
<name>A0A0A1SL04_9HYPO</name>
<reference evidence="2 3" key="1">
    <citation type="journal article" date="2015" name="Genome Announc.">
        <title>Draft Genome Sequence and Gene Annotation of the Entomopathogenic Fungus Verticillium hemipterigenum.</title>
        <authorList>
            <person name="Horn F."/>
            <person name="Habel A."/>
            <person name="Scharf D.H."/>
            <person name="Dworschak J."/>
            <person name="Brakhage A.A."/>
            <person name="Guthke R."/>
            <person name="Hertweck C."/>
            <person name="Linde J."/>
        </authorList>
    </citation>
    <scope>NUCLEOTIDE SEQUENCE [LARGE SCALE GENOMIC DNA]</scope>
</reference>
<accession>A0A0A1SL04</accession>
<dbReference type="InterPro" id="IPR038014">
    <property type="entry name" value="Ies1"/>
</dbReference>
<evidence type="ECO:0000256" key="1">
    <source>
        <dbReference type="SAM" id="MobiDB-lite"/>
    </source>
</evidence>
<protein>
    <recommendedName>
        <fullName evidence="4">INO80 chromatin remodeling complex Ies1</fullName>
    </recommendedName>
</protein>
<dbReference type="GO" id="GO:0031011">
    <property type="term" value="C:Ino80 complex"/>
    <property type="evidence" value="ECO:0007669"/>
    <property type="project" value="InterPro"/>
</dbReference>
<dbReference type="STRING" id="1531966.A0A0A1SL04"/>
<organism evidence="2 3">
    <name type="scientific">[Torrubiella] hemipterigena</name>
    <dbReference type="NCBI Taxonomy" id="1531966"/>
    <lineage>
        <taxon>Eukaryota</taxon>
        <taxon>Fungi</taxon>
        <taxon>Dikarya</taxon>
        <taxon>Ascomycota</taxon>
        <taxon>Pezizomycotina</taxon>
        <taxon>Sordariomycetes</taxon>
        <taxon>Hypocreomycetidae</taxon>
        <taxon>Hypocreales</taxon>
        <taxon>Clavicipitaceae</taxon>
        <taxon>Clavicipitaceae incertae sedis</taxon>
        <taxon>'Torrubiella' clade</taxon>
    </lineage>
</organism>
<proteinExistence type="predicted"/>
<keyword evidence="3" id="KW-1185">Reference proteome</keyword>
<evidence type="ECO:0000313" key="3">
    <source>
        <dbReference type="Proteomes" id="UP000039046"/>
    </source>
</evidence>
<evidence type="ECO:0008006" key="4">
    <source>
        <dbReference type="Google" id="ProtNLM"/>
    </source>
</evidence>
<dbReference type="PANTHER" id="PTHR37287">
    <property type="entry name" value="INO EIGHTY SUBUNIT 1"/>
    <property type="match status" value="1"/>
</dbReference>
<feature type="compositionally biased region" description="Acidic residues" evidence="1">
    <location>
        <begin position="571"/>
        <end position="618"/>
    </location>
</feature>
<dbReference type="EMBL" id="CDHN01000001">
    <property type="protein sequence ID" value="CEJ80968.1"/>
    <property type="molecule type" value="Genomic_DNA"/>
</dbReference>
<dbReference type="HOGENOM" id="CLU_007606_1_2_1"/>